<evidence type="ECO:0000313" key="3">
    <source>
        <dbReference type="Proteomes" id="UP000190848"/>
    </source>
</evidence>
<feature type="domain" description="Helix-turn-helix" evidence="1">
    <location>
        <begin position="27"/>
        <end position="77"/>
    </location>
</feature>
<gene>
    <name evidence="2" type="ORF">BBD32_02855</name>
</gene>
<dbReference type="EMBL" id="CP016374">
    <property type="protein sequence ID" value="AQX00480.1"/>
    <property type="molecule type" value="Genomic_DNA"/>
</dbReference>
<name>A0AAU8VC35_9FLAO</name>
<dbReference type="Proteomes" id="UP000190848">
    <property type="component" value="Chromosome"/>
</dbReference>
<dbReference type="AlphaFoldDB" id="A0AAU8VC35"/>
<evidence type="ECO:0000313" key="2">
    <source>
        <dbReference type="EMBL" id="AQX00480.1"/>
    </source>
</evidence>
<organism evidence="2 3">
    <name type="scientific">Elizabethkingia anophelis</name>
    <dbReference type="NCBI Taxonomy" id="1117645"/>
    <lineage>
        <taxon>Bacteria</taxon>
        <taxon>Pseudomonadati</taxon>
        <taxon>Bacteroidota</taxon>
        <taxon>Flavobacteriia</taxon>
        <taxon>Flavobacteriales</taxon>
        <taxon>Weeksellaceae</taxon>
        <taxon>Elizabethkingia</taxon>
    </lineage>
</organism>
<reference evidence="2 3" key="1">
    <citation type="submission" date="2016-07" db="EMBL/GenBank/DDBJ databases">
        <title>Revisiting the taxonomy of the Elizabethkingia Genus using Whole-Genome Sequencing, Optical Mapping, and MALDI-TOF, along with proposal of three novel Elizabethkingia species: Elizabethkingia bruuniana sp. nov., Elizabethkingia ursingii sp. nov., and Elizabethkingia occulta sp. nov.</title>
        <authorList>
            <person name="Nicholson A.C."/>
        </authorList>
    </citation>
    <scope>NUCLEOTIDE SEQUENCE [LARGE SCALE GENOMIC DNA]</scope>
    <source>
        <strain evidence="2 3">F3201</strain>
    </source>
</reference>
<accession>A0AAU8VC35</accession>
<sequence>MTQIKLNQELNEIKKLIKNNFINGKEVLTSNEVLSYLNISYSMLTKLTSNNIIPFYKPTNGLLFFFKDELHSWIKENKVFTEKDAENLVKNHRKNNKA</sequence>
<dbReference type="RefSeq" id="WP_078395196.1">
    <property type="nucleotide sequence ID" value="NZ_CP016374.1"/>
</dbReference>
<protein>
    <recommendedName>
        <fullName evidence="1">Helix-turn-helix domain-containing protein</fullName>
    </recommendedName>
</protein>
<dbReference type="Pfam" id="PF12728">
    <property type="entry name" value="HTH_17"/>
    <property type="match status" value="1"/>
</dbReference>
<evidence type="ECO:0000259" key="1">
    <source>
        <dbReference type="Pfam" id="PF12728"/>
    </source>
</evidence>
<proteinExistence type="predicted"/>
<dbReference type="InterPro" id="IPR041657">
    <property type="entry name" value="HTH_17"/>
</dbReference>